<dbReference type="InterPro" id="IPR051435">
    <property type="entry name" value="RING_finger_E3_ubiq-ligases"/>
</dbReference>
<dbReference type="InterPro" id="IPR001841">
    <property type="entry name" value="Znf_RING"/>
</dbReference>
<dbReference type="PANTHER" id="PTHR22791">
    <property type="entry name" value="RING-TYPE DOMAIN-CONTAINING PROTEIN"/>
    <property type="match status" value="1"/>
</dbReference>
<keyword evidence="3" id="KW-0862">Zinc</keyword>
<protein>
    <submittedName>
        <fullName evidence="8">Uncharacterized protein</fullName>
    </submittedName>
</protein>
<proteinExistence type="predicted"/>
<sequence length="499" mass="55946">MENDNPEECKVCIVNYDKTKHRPRTLPCGHTFCSLCLTGMIKKDNLTCPTCRVQHKASSATQFPISYDMEAIIRKLKVLQLTVTPSQPNERRSLIQEKEDSISRLLGSFQEAVIQLERYEAQLHDWKTQHEELLAKINDLAERNKAALKLLEDELSILLYQRKKGEEGVKRLKTTQESLAAANTTLEAATALDDSDRCNADVEEWIQNCQKIFPDITTIHTSLKVRESTKRALEMMADTHTPEDAPPLLGDANYTIMEKVDQLAPILSIENLRRLSGPVKALIEGEKVVAVQQDQGRQLSSRITLHRGRLHLHTLLDQPTPVHAHTLEHGTLMSLLDRRSTLVFLDLGWAGNPRGRVYIRLSPDTGLAKQFLLMCTGLRGVTYANTRILEVWNKGTEFEMVGGGDYECNNGQGGTPLLEGLTNCEAYKRPARAGTVRALHGPESNKSAQFSITTRDCVNREWYWAFGQVESGLDVVKTVASHKSIRDVTVMDCGVLLPP</sequence>
<reference evidence="8" key="2">
    <citation type="submission" date="2024-01" db="EMBL/GenBank/DDBJ databases">
        <authorList>
            <person name="He J."/>
            <person name="Wang M."/>
            <person name="Zheng J."/>
            <person name="Liu Z."/>
        </authorList>
    </citation>
    <scope>NUCLEOTIDE SEQUENCE</scope>
    <source>
        <strain evidence="8">ZL_2023a</strain>
        <tissue evidence="8">Muscle</tissue>
    </source>
</reference>
<evidence type="ECO:0000256" key="2">
    <source>
        <dbReference type="ARBA" id="ARBA00022771"/>
    </source>
</evidence>
<evidence type="ECO:0000259" key="6">
    <source>
        <dbReference type="PROSITE" id="PS50072"/>
    </source>
</evidence>
<dbReference type="InterPro" id="IPR018957">
    <property type="entry name" value="Znf_C3HC4_RING-type"/>
</dbReference>
<evidence type="ECO:0000256" key="3">
    <source>
        <dbReference type="ARBA" id="ARBA00022833"/>
    </source>
</evidence>
<dbReference type="EMBL" id="JARKIK010000001">
    <property type="protein sequence ID" value="KAK8753935.1"/>
    <property type="molecule type" value="Genomic_DNA"/>
</dbReference>
<dbReference type="Proteomes" id="UP001445076">
    <property type="component" value="Unassembled WGS sequence"/>
</dbReference>
<evidence type="ECO:0000259" key="7">
    <source>
        <dbReference type="PROSITE" id="PS50089"/>
    </source>
</evidence>
<dbReference type="PANTHER" id="PTHR22791:SF6">
    <property type="entry name" value="RING-TYPE DOMAIN-CONTAINING PROTEIN"/>
    <property type="match status" value="1"/>
</dbReference>
<dbReference type="Gene3D" id="2.40.100.10">
    <property type="entry name" value="Cyclophilin-like"/>
    <property type="match status" value="1"/>
</dbReference>
<dbReference type="EMBL" id="JARKIK010000001">
    <property type="protein sequence ID" value="KAK8753933.1"/>
    <property type="molecule type" value="Genomic_DNA"/>
</dbReference>
<keyword evidence="5" id="KW-0175">Coiled coil</keyword>
<keyword evidence="9" id="KW-1185">Reference proteome</keyword>
<dbReference type="InterPro" id="IPR029000">
    <property type="entry name" value="Cyclophilin-like_dom_sf"/>
</dbReference>
<evidence type="ECO:0000256" key="5">
    <source>
        <dbReference type="SAM" id="Coils"/>
    </source>
</evidence>
<evidence type="ECO:0000313" key="9">
    <source>
        <dbReference type="Proteomes" id="UP001445076"/>
    </source>
</evidence>
<feature type="domain" description="PPIase cyclophilin-type" evidence="6">
    <location>
        <begin position="344"/>
        <end position="499"/>
    </location>
</feature>
<dbReference type="PROSITE" id="PS50089">
    <property type="entry name" value="ZF_RING_2"/>
    <property type="match status" value="1"/>
</dbReference>
<organism evidence="8 9">
    <name type="scientific">Cherax quadricarinatus</name>
    <name type="common">Australian red claw crayfish</name>
    <dbReference type="NCBI Taxonomy" id="27406"/>
    <lineage>
        <taxon>Eukaryota</taxon>
        <taxon>Metazoa</taxon>
        <taxon>Ecdysozoa</taxon>
        <taxon>Arthropoda</taxon>
        <taxon>Crustacea</taxon>
        <taxon>Multicrustacea</taxon>
        <taxon>Malacostraca</taxon>
        <taxon>Eumalacostraca</taxon>
        <taxon>Eucarida</taxon>
        <taxon>Decapoda</taxon>
        <taxon>Pleocyemata</taxon>
        <taxon>Astacidea</taxon>
        <taxon>Parastacoidea</taxon>
        <taxon>Parastacidae</taxon>
        <taxon>Cherax</taxon>
    </lineage>
</organism>
<dbReference type="PROSITE" id="PS00518">
    <property type="entry name" value="ZF_RING_1"/>
    <property type="match status" value="1"/>
</dbReference>
<dbReference type="GO" id="GO:0016567">
    <property type="term" value="P:protein ubiquitination"/>
    <property type="evidence" value="ECO:0007669"/>
    <property type="project" value="TreeGrafter"/>
</dbReference>
<dbReference type="SMART" id="SM00184">
    <property type="entry name" value="RING"/>
    <property type="match status" value="1"/>
</dbReference>
<dbReference type="Pfam" id="PF00160">
    <property type="entry name" value="Pro_isomerase"/>
    <property type="match status" value="1"/>
</dbReference>
<comment type="caution">
    <text evidence="8">The sequence shown here is derived from an EMBL/GenBank/DDBJ whole genome shotgun (WGS) entry which is preliminary data.</text>
</comment>
<dbReference type="EMBL" id="JARKIK010000001">
    <property type="protein sequence ID" value="KAK8753934.1"/>
    <property type="molecule type" value="Genomic_DNA"/>
</dbReference>
<dbReference type="GO" id="GO:0008270">
    <property type="term" value="F:zinc ion binding"/>
    <property type="evidence" value="ECO:0007669"/>
    <property type="project" value="UniProtKB-KW"/>
</dbReference>
<name>A0AAW0YF04_CHEQU</name>
<dbReference type="SUPFAM" id="SSF50891">
    <property type="entry name" value="Cyclophilin-like"/>
    <property type="match status" value="1"/>
</dbReference>
<dbReference type="InterPro" id="IPR017907">
    <property type="entry name" value="Znf_RING_CS"/>
</dbReference>
<dbReference type="Gene3D" id="3.30.40.10">
    <property type="entry name" value="Zinc/RING finger domain, C3HC4 (zinc finger)"/>
    <property type="match status" value="1"/>
</dbReference>
<dbReference type="Pfam" id="PF00097">
    <property type="entry name" value="zf-C3HC4"/>
    <property type="match status" value="1"/>
</dbReference>
<evidence type="ECO:0000313" key="8">
    <source>
        <dbReference type="EMBL" id="KAK8753935.1"/>
    </source>
</evidence>
<dbReference type="InterPro" id="IPR002130">
    <property type="entry name" value="Cyclophilin-type_PPIase_dom"/>
</dbReference>
<dbReference type="PROSITE" id="PS50072">
    <property type="entry name" value="CSA_PPIASE_2"/>
    <property type="match status" value="1"/>
</dbReference>
<dbReference type="SUPFAM" id="SSF57850">
    <property type="entry name" value="RING/U-box"/>
    <property type="match status" value="1"/>
</dbReference>
<accession>A0AAW0YF04</accession>
<evidence type="ECO:0000256" key="4">
    <source>
        <dbReference type="PROSITE-ProRule" id="PRU00175"/>
    </source>
</evidence>
<keyword evidence="1" id="KW-0479">Metal-binding</keyword>
<dbReference type="InterPro" id="IPR013083">
    <property type="entry name" value="Znf_RING/FYVE/PHD"/>
</dbReference>
<evidence type="ECO:0000256" key="1">
    <source>
        <dbReference type="ARBA" id="ARBA00022723"/>
    </source>
</evidence>
<feature type="domain" description="RING-type" evidence="7">
    <location>
        <begin position="9"/>
        <end position="52"/>
    </location>
</feature>
<dbReference type="AlphaFoldDB" id="A0AAW0YF04"/>
<feature type="coiled-coil region" evidence="5">
    <location>
        <begin position="109"/>
        <end position="154"/>
    </location>
</feature>
<dbReference type="GO" id="GO:0061630">
    <property type="term" value="F:ubiquitin protein ligase activity"/>
    <property type="evidence" value="ECO:0007669"/>
    <property type="project" value="TreeGrafter"/>
</dbReference>
<dbReference type="GO" id="GO:0003755">
    <property type="term" value="F:peptidyl-prolyl cis-trans isomerase activity"/>
    <property type="evidence" value="ECO:0007669"/>
    <property type="project" value="InterPro"/>
</dbReference>
<reference evidence="8 9" key="1">
    <citation type="journal article" date="2024" name="BMC Genomics">
        <title>Genome assembly of redclaw crayfish (Cherax quadricarinatus) provides insights into its immune adaptation and hypoxia tolerance.</title>
        <authorList>
            <person name="Liu Z."/>
            <person name="Zheng J."/>
            <person name="Li H."/>
            <person name="Fang K."/>
            <person name="Wang S."/>
            <person name="He J."/>
            <person name="Zhou D."/>
            <person name="Weng S."/>
            <person name="Chi M."/>
            <person name="Gu Z."/>
            <person name="He J."/>
            <person name="Li F."/>
            <person name="Wang M."/>
        </authorList>
    </citation>
    <scope>NUCLEOTIDE SEQUENCE [LARGE SCALE GENOMIC DNA]</scope>
    <source>
        <strain evidence="8">ZL_2023a</strain>
    </source>
</reference>
<keyword evidence="2 4" id="KW-0863">Zinc-finger</keyword>
<gene>
    <name evidence="8" type="ORF">OTU49_002980</name>
</gene>